<dbReference type="GO" id="GO:0003712">
    <property type="term" value="F:transcription coregulator activity"/>
    <property type="evidence" value="ECO:0007669"/>
    <property type="project" value="TreeGrafter"/>
</dbReference>
<evidence type="ECO:0000256" key="3">
    <source>
        <dbReference type="ARBA" id="ARBA00022723"/>
    </source>
</evidence>
<evidence type="ECO:0000313" key="14">
    <source>
        <dbReference type="Proteomes" id="UP000077755"/>
    </source>
</evidence>
<keyword evidence="14" id="KW-1185">Reference proteome</keyword>
<accession>A0AAF0XVH0</accession>
<dbReference type="InterPro" id="IPR019787">
    <property type="entry name" value="Znf_PHD-finger"/>
</dbReference>
<sequence length="271" mass="30461">MDAGEDASIKMSVNDVFKDFRGRRKGLIKAMTTDFDKFYEDCDPGKENLSLYGYPDGSWEVKLPVDEVPPEYPEPVVGINFSKEGMCQSNWLSLVAIHSDAWLISTAMYLGARFSFDKNDRMRLFEKINGLPNVFEVVIGNFSEQLSTDPSNVKEAFTAKQPEQLAANQSNEKTNISGKMTQSFGLQPKRVKMSPPPKADVDSDEEELADELDTSKCGACGEQDDAEGFWIFCDVCEKWFHGECVKITRAKAKQIGHYKCPGCSIRRARVY</sequence>
<dbReference type="InterPro" id="IPR019786">
    <property type="entry name" value="Zinc_finger_PHD-type_CS"/>
</dbReference>
<proteinExistence type="inferred from homology"/>
<evidence type="ECO:0000256" key="7">
    <source>
        <dbReference type="ARBA" id="ARBA00023015"/>
    </source>
</evidence>
<comment type="subcellular location">
    <subcellularLocation>
        <location evidence="1 11">Nucleus</location>
    </subcellularLocation>
</comment>
<dbReference type="Proteomes" id="UP000077755">
    <property type="component" value="Chromosome 9"/>
</dbReference>
<feature type="domain" description="PHD-type" evidence="12">
    <location>
        <begin position="214"/>
        <end position="266"/>
    </location>
</feature>
<keyword evidence="5 11" id="KW-0862">Zinc</keyword>
<evidence type="ECO:0000259" key="12">
    <source>
        <dbReference type="PROSITE" id="PS50016"/>
    </source>
</evidence>
<keyword evidence="7 11" id="KW-0805">Transcription regulation</keyword>
<reference evidence="13" key="2">
    <citation type="submission" date="2022-03" db="EMBL/GenBank/DDBJ databases">
        <title>Draft title - Genomic analysis of global carrot germplasm unveils the trajectory of domestication and the origin of high carotenoid orange carrot.</title>
        <authorList>
            <person name="Iorizzo M."/>
            <person name="Ellison S."/>
            <person name="Senalik D."/>
            <person name="Macko-Podgorni A."/>
            <person name="Grzebelus D."/>
            <person name="Bostan H."/>
            <person name="Rolling W."/>
            <person name="Curaba J."/>
            <person name="Simon P."/>
        </authorList>
    </citation>
    <scope>NUCLEOTIDE SEQUENCE</scope>
    <source>
        <tissue evidence="13">Leaf</tissue>
    </source>
</reference>
<keyword evidence="3 11" id="KW-0479">Metal-binding</keyword>
<gene>
    <name evidence="13" type="ORF">DCAR_0934566</name>
</gene>
<dbReference type="PANTHER" id="PTHR12321:SF98">
    <property type="entry name" value="PHD FINGER PROTEIN ALFIN-LIKE 5"/>
    <property type="match status" value="1"/>
</dbReference>
<protein>
    <recommendedName>
        <fullName evidence="11">PHD finger protein ALFIN-LIKE</fullName>
    </recommendedName>
</protein>
<evidence type="ECO:0000256" key="1">
    <source>
        <dbReference type="ARBA" id="ARBA00004123"/>
    </source>
</evidence>
<evidence type="ECO:0000256" key="11">
    <source>
        <dbReference type="RuleBase" id="RU369089"/>
    </source>
</evidence>
<dbReference type="GO" id="GO:0042393">
    <property type="term" value="F:histone binding"/>
    <property type="evidence" value="ECO:0007669"/>
    <property type="project" value="UniProtKB-UniRule"/>
</dbReference>
<dbReference type="InterPro" id="IPR021998">
    <property type="entry name" value="Alfin_N"/>
</dbReference>
<evidence type="ECO:0000256" key="2">
    <source>
        <dbReference type="ARBA" id="ARBA00010445"/>
    </source>
</evidence>
<name>A0AAF0XVH0_DAUCS</name>
<dbReference type="PROSITE" id="PS01359">
    <property type="entry name" value="ZF_PHD_1"/>
    <property type="match status" value="1"/>
</dbReference>
<dbReference type="GO" id="GO:0008270">
    <property type="term" value="F:zinc ion binding"/>
    <property type="evidence" value="ECO:0007669"/>
    <property type="project" value="UniProtKB-KW"/>
</dbReference>
<dbReference type="InterPro" id="IPR045104">
    <property type="entry name" value="Alfin"/>
</dbReference>
<dbReference type="SMART" id="SM00249">
    <property type="entry name" value="PHD"/>
    <property type="match status" value="1"/>
</dbReference>
<keyword evidence="9 11" id="KW-0539">Nucleus</keyword>
<keyword evidence="6 11" id="KW-0156">Chromatin regulator</keyword>
<comment type="function">
    <text evidence="11">Histone-binding component that specifically recognizes H3 tails trimethylated on 'Lys-4' (H3K4me3), which mark transcription start sites of virtually all active genes.</text>
</comment>
<dbReference type="GO" id="GO:0006325">
    <property type="term" value="P:chromatin organization"/>
    <property type="evidence" value="ECO:0007669"/>
    <property type="project" value="UniProtKB-UniRule"/>
</dbReference>
<dbReference type="InterPro" id="IPR011011">
    <property type="entry name" value="Znf_FYVE_PHD"/>
</dbReference>
<dbReference type="Pfam" id="PF00628">
    <property type="entry name" value="PHD"/>
    <property type="match status" value="1"/>
</dbReference>
<evidence type="ECO:0000256" key="5">
    <source>
        <dbReference type="ARBA" id="ARBA00022833"/>
    </source>
</evidence>
<dbReference type="PROSITE" id="PS50016">
    <property type="entry name" value="ZF_PHD_2"/>
    <property type="match status" value="1"/>
</dbReference>
<keyword evidence="4 10" id="KW-0863">Zinc-finger</keyword>
<keyword evidence="8 11" id="KW-0804">Transcription</keyword>
<dbReference type="InterPro" id="IPR013083">
    <property type="entry name" value="Znf_RING/FYVE/PHD"/>
</dbReference>
<comment type="subunit">
    <text evidence="11">Interacts with H3K4me3 and to a lesser extent with H3K4me2.</text>
</comment>
<organism evidence="13 14">
    <name type="scientific">Daucus carota subsp. sativus</name>
    <name type="common">Carrot</name>
    <dbReference type="NCBI Taxonomy" id="79200"/>
    <lineage>
        <taxon>Eukaryota</taxon>
        <taxon>Viridiplantae</taxon>
        <taxon>Streptophyta</taxon>
        <taxon>Embryophyta</taxon>
        <taxon>Tracheophyta</taxon>
        <taxon>Spermatophyta</taxon>
        <taxon>Magnoliopsida</taxon>
        <taxon>eudicotyledons</taxon>
        <taxon>Gunneridae</taxon>
        <taxon>Pentapetalae</taxon>
        <taxon>asterids</taxon>
        <taxon>campanulids</taxon>
        <taxon>Apiales</taxon>
        <taxon>Apiaceae</taxon>
        <taxon>Apioideae</taxon>
        <taxon>Scandiceae</taxon>
        <taxon>Daucinae</taxon>
        <taxon>Daucus</taxon>
        <taxon>Daucus sect. Daucus</taxon>
    </lineage>
</organism>
<dbReference type="GO" id="GO:0000976">
    <property type="term" value="F:transcription cis-regulatory region binding"/>
    <property type="evidence" value="ECO:0007669"/>
    <property type="project" value="TreeGrafter"/>
</dbReference>
<dbReference type="EMBL" id="CP093351">
    <property type="protein sequence ID" value="WOH15033.1"/>
    <property type="molecule type" value="Genomic_DNA"/>
</dbReference>
<dbReference type="FunFam" id="3.30.40.10:FF:000306">
    <property type="entry name" value="PHD finger alfin-like protein"/>
    <property type="match status" value="1"/>
</dbReference>
<evidence type="ECO:0000256" key="4">
    <source>
        <dbReference type="ARBA" id="ARBA00022771"/>
    </source>
</evidence>
<dbReference type="PANTHER" id="PTHR12321">
    <property type="entry name" value="CPG BINDING PROTEIN"/>
    <property type="match status" value="1"/>
</dbReference>
<dbReference type="InterPro" id="IPR001965">
    <property type="entry name" value="Znf_PHD"/>
</dbReference>
<dbReference type="Gene3D" id="3.30.40.10">
    <property type="entry name" value="Zinc/RING finger domain, C3HC4 (zinc finger)"/>
    <property type="match status" value="1"/>
</dbReference>
<dbReference type="GO" id="GO:0005634">
    <property type="term" value="C:nucleus"/>
    <property type="evidence" value="ECO:0007669"/>
    <property type="project" value="UniProtKB-SubCell"/>
</dbReference>
<dbReference type="GO" id="GO:0006355">
    <property type="term" value="P:regulation of DNA-templated transcription"/>
    <property type="evidence" value="ECO:0007669"/>
    <property type="project" value="UniProtKB-UniRule"/>
</dbReference>
<comment type="domain">
    <text evidence="11">The PHD-type zinc finger mediates the binding to H3K4me3.</text>
</comment>
<dbReference type="SUPFAM" id="SSF57903">
    <property type="entry name" value="FYVE/PHD zinc finger"/>
    <property type="match status" value="1"/>
</dbReference>
<dbReference type="Pfam" id="PF12165">
    <property type="entry name" value="Alfin"/>
    <property type="match status" value="1"/>
</dbReference>
<dbReference type="AlphaFoldDB" id="A0AAF0XVH0"/>
<evidence type="ECO:0000256" key="10">
    <source>
        <dbReference type="PROSITE-ProRule" id="PRU00146"/>
    </source>
</evidence>
<reference evidence="13" key="1">
    <citation type="journal article" date="2016" name="Nat. Genet.">
        <title>A high-quality carrot genome assembly provides new insights into carotenoid accumulation and asterid genome evolution.</title>
        <authorList>
            <person name="Iorizzo M."/>
            <person name="Ellison S."/>
            <person name="Senalik D."/>
            <person name="Zeng P."/>
            <person name="Satapoomin P."/>
            <person name="Huang J."/>
            <person name="Bowman M."/>
            <person name="Iovene M."/>
            <person name="Sanseverino W."/>
            <person name="Cavagnaro P."/>
            <person name="Yildiz M."/>
            <person name="Macko-Podgorni A."/>
            <person name="Moranska E."/>
            <person name="Grzebelus E."/>
            <person name="Grzebelus D."/>
            <person name="Ashrafi H."/>
            <person name="Zheng Z."/>
            <person name="Cheng S."/>
            <person name="Spooner D."/>
            <person name="Van Deynze A."/>
            <person name="Simon P."/>
        </authorList>
    </citation>
    <scope>NUCLEOTIDE SEQUENCE</scope>
    <source>
        <tissue evidence="13">Leaf</tissue>
    </source>
</reference>
<evidence type="ECO:0000256" key="6">
    <source>
        <dbReference type="ARBA" id="ARBA00022853"/>
    </source>
</evidence>
<evidence type="ECO:0000256" key="9">
    <source>
        <dbReference type="ARBA" id="ARBA00023242"/>
    </source>
</evidence>
<evidence type="ECO:0000256" key="8">
    <source>
        <dbReference type="ARBA" id="ARBA00023163"/>
    </source>
</evidence>
<evidence type="ECO:0000313" key="13">
    <source>
        <dbReference type="EMBL" id="WOH15033.1"/>
    </source>
</evidence>
<comment type="similarity">
    <text evidence="2 11">Belongs to the Alfin family.</text>
</comment>